<name>H2B0N9_KAZAF</name>
<dbReference type="InParanoid" id="H2B0N9"/>
<dbReference type="GeneID" id="13883839"/>
<dbReference type="EMBL" id="HE650830">
    <property type="protein sequence ID" value="CCF60189.1"/>
    <property type="molecule type" value="Genomic_DNA"/>
</dbReference>
<keyword evidence="1" id="KW-0175">Coiled coil</keyword>
<protein>
    <submittedName>
        <fullName evidence="2">Uncharacterized protein</fullName>
    </submittedName>
</protein>
<dbReference type="RefSeq" id="XP_003959324.1">
    <property type="nucleotide sequence ID" value="XM_003959275.1"/>
</dbReference>
<evidence type="ECO:0000313" key="2">
    <source>
        <dbReference type="EMBL" id="CCF60189.1"/>
    </source>
</evidence>
<sequence>MRALVFSRRFFTATKLLNEVKTPLAKSYSNIFNHSCFVPLAKNIPSKLDGLEPYEVSKRIIEALNEANITSDEAAGIHNKMIEELSRYNYGIATIHSEKLGDISRKITLNALIELIRNNPGRVKTSWEIFMDHKESFDEIPDSLIQVVMDKQLNANETESLNNQRELNMMNLVQILTLLGQISNRSLVNIELVDKLTTLLLEGNASVLLPFILQFKPALSTFDRNLVHLTPFQLYEISKCYSHEDLQKYPDLFHKILLVLGKNTSILLTSEEQEISQILEQNLKLVNSRFKNSRVSCNSVDGFNTENQFFHLVEQVIENGTYKTNFQLCKSILRLVGTREGKTDEFLRLYDMFVKTSCSPTDEQGIMFEAFLALSYSGYKTSKKESYNLAKTYIPESVSKPMYANILRVMIILESKFDINEALNIYNSNIQELQREKDNATQLSSADVVTEALILAFLTKKDVDFSRVVFDGALGEKILSGATAVKRIKKMLSNYGEAVENDNFDEFLQNEALSYLANI</sequence>
<dbReference type="eggNOG" id="ENOG502QVKH">
    <property type="taxonomic scope" value="Eukaryota"/>
</dbReference>
<dbReference type="FunCoup" id="H2B0N9">
    <property type="interactions" value="35"/>
</dbReference>
<keyword evidence="3" id="KW-1185">Reference proteome</keyword>
<dbReference type="HOGENOM" id="CLU_038968_0_0_1"/>
<gene>
    <name evidence="2" type="primary">KAFR0J01220</name>
    <name evidence="2" type="ORF">KAFR_0J01220</name>
</gene>
<dbReference type="AlphaFoldDB" id="H2B0N9"/>
<feature type="coiled-coil region" evidence="1">
    <location>
        <begin position="416"/>
        <end position="443"/>
    </location>
</feature>
<dbReference type="KEGG" id="kaf:KAFR_0J01220"/>
<proteinExistence type="predicted"/>
<accession>H2B0N9</accession>
<reference evidence="2 3" key="1">
    <citation type="journal article" date="2011" name="Proc. Natl. Acad. Sci. U.S.A.">
        <title>Evolutionary erosion of yeast sex chromosomes by mating-type switching accidents.</title>
        <authorList>
            <person name="Gordon J.L."/>
            <person name="Armisen D."/>
            <person name="Proux-Wera E."/>
            <person name="Oheigeartaigh S.S."/>
            <person name="Byrne K.P."/>
            <person name="Wolfe K.H."/>
        </authorList>
    </citation>
    <scope>NUCLEOTIDE SEQUENCE [LARGE SCALE GENOMIC DNA]</scope>
    <source>
        <strain evidence="3">ATCC 22294 / BCRC 22015 / CBS 2517 / CECT 1963 / NBRC 1671 / NRRL Y-8276</strain>
    </source>
</reference>
<evidence type="ECO:0000256" key="1">
    <source>
        <dbReference type="SAM" id="Coils"/>
    </source>
</evidence>
<organism evidence="2 3">
    <name type="scientific">Kazachstania africana (strain ATCC 22294 / BCRC 22015 / CBS 2517 / CECT 1963 / NBRC 1671 / NRRL Y-8276)</name>
    <name type="common">Yeast</name>
    <name type="synonym">Kluyveromyces africanus</name>
    <dbReference type="NCBI Taxonomy" id="1071382"/>
    <lineage>
        <taxon>Eukaryota</taxon>
        <taxon>Fungi</taxon>
        <taxon>Dikarya</taxon>
        <taxon>Ascomycota</taxon>
        <taxon>Saccharomycotina</taxon>
        <taxon>Saccharomycetes</taxon>
        <taxon>Saccharomycetales</taxon>
        <taxon>Saccharomycetaceae</taxon>
        <taxon>Kazachstania</taxon>
    </lineage>
</organism>
<evidence type="ECO:0000313" key="3">
    <source>
        <dbReference type="Proteomes" id="UP000005220"/>
    </source>
</evidence>
<dbReference type="Proteomes" id="UP000005220">
    <property type="component" value="Chromosome 10"/>
</dbReference>
<dbReference type="OrthoDB" id="4046837at2759"/>